<comment type="similarity">
    <text evidence="2">Belongs to the GOLGA6 family.</text>
</comment>
<keyword evidence="4" id="KW-0804">Transcription</keyword>
<reference evidence="7 8" key="4">
    <citation type="journal article" date="2011" name="BMC Genomics">
        <title>RNA-Seq improves annotation of protein-coding genes in the cucumber genome.</title>
        <authorList>
            <person name="Li Z."/>
            <person name="Zhang Z."/>
            <person name="Yan P."/>
            <person name="Huang S."/>
            <person name="Fei Z."/>
            <person name="Lin K."/>
        </authorList>
    </citation>
    <scope>NUCLEOTIDE SEQUENCE [LARGE SCALE GENOMIC DNA]</scope>
    <source>
        <strain evidence="8">cv. 9930</strain>
    </source>
</reference>
<reference evidence="7 8" key="3">
    <citation type="journal article" date="2010" name="BMC Genomics">
        <title>Transcriptome sequencing and comparative analysis of cucumber flowers with different sex types.</title>
        <authorList>
            <person name="Guo S."/>
            <person name="Zheng Y."/>
            <person name="Joung J.G."/>
            <person name="Liu S."/>
            <person name="Zhang Z."/>
            <person name="Crasta O.R."/>
            <person name="Sobral B.W."/>
            <person name="Xu Y."/>
            <person name="Huang S."/>
            <person name="Fei Z."/>
        </authorList>
    </citation>
    <scope>NUCLEOTIDE SEQUENCE [LARGE SCALE GENOMIC DNA]</scope>
    <source>
        <strain evidence="8">cv. 9930</strain>
    </source>
</reference>
<dbReference type="GO" id="GO:0005634">
    <property type="term" value="C:nucleus"/>
    <property type="evidence" value="ECO:0007669"/>
    <property type="project" value="UniProtKB-SubCell"/>
</dbReference>
<organism evidence="7 8">
    <name type="scientific">Cucumis sativus</name>
    <name type="common">Cucumber</name>
    <dbReference type="NCBI Taxonomy" id="3659"/>
    <lineage>
        <taxon>Eukaryota</taxon>
        <taxon>Viridiplantae</taxon>
        <taxon>Streptophyta</taxon>
        <taxon>Embryophyta</taxon>
        <taxon>Tracheophyta</taxon>
        <taxon>Spermatophyta</taxon>
        <taxon>Magnoliopsida</taxon>
        <taxon>eudicotyledons</taxon>
        <taxon>Gunneridae</taxon>
        <taxon>Pentapetalae</taxon>
        <taxon>rosids</taxon>
        <taxon>fabids</taxon>
        <taxon>Cucurbitales</taxon>
        <taxon>Cucurbitaceae</taxon>
        <taxon>Benincaseae</taxon>
        <taxon>Cucumis</taxon>
    </lineage>
</organism>
<dbReference type="PANTHER" id="PTHR23143:SF31">
    <property type="entry name" value="GOLGIN SUBFAMILY A MEMBER 6-LIKE PROTEIN 1-RELATED"/>
    <property type="match status" value="1"/>
</dbReference>
<reference evidence="7 8" key="1">
    <citation type="journal article" date="2009" name="Nat. Genet.">
        <title>The genome of the cucumber, Cucumis sativus L.</title>
        <authorList>
            <person name="Huang S."/>
            <person name="Li R."/>
            <person name="Zhang Z."/>
            <person name="Li L."/>
            <person name="Gu X."/>
            <person name="Fan W."/>
            <person name="Lucas W.J."/>
            <person name="Wang X."/>
            <person name="Xie B."/>
            <person name="Ni P."/>
            <person name="Ren Y."/>
            <person name="Zhu H."/>
            <person name="Li J."/>
            <person name="Lin K."/>
            <person name="Jin W."/>
            <person name="Fei Z."/>
            <person name="Li G."/>
            <person name="Staub J."/>
            <person name="Kilian A."/>
            <person name="van der Vossen E.A."/>
            <person name="Wu Y."/>
            <person name="Guo J."/>
            <person name="He J."/>
            <person name="Jia Z."/>
            <person name="Ren Y."/>
            <person name="Tian G."/>
            <person name="Lu Y."/>
            <person name="Ruan J."/>
            <person name="Qian W."/>
            <person name="Wang M."/>
            <person name="Huang Q."/>
            <person name="Li B."/>
            <person name="Xuan Z."/>
            <person name="Cao J."/>
            <person name="Asan"/>
            <person name="Wu Z."/>
            <person name="Zhang J."/>
            <person name="Cai Q."/>
            <person name="Bai Y."/>
            <person name="Zhao B."/>
            <person name="Han Y."/>
            <person name="Li Y."/>
            <person name="Li X."/>
            <person name="Wang S."/>
            <person name="Shi Q."/>
            <person name="Liu S."/>
            <person name="Cho W.K."/>
            <person name="Kim J.Y."/>
            <person name="Xu Y."/>
            <person name="Heller-Uszynska K."/>
            <person name="Miao H."/>
            <person name="Cheng Z."/>
            <person name="Zhang S."/>
            <person name="Wu J."/>
            <person name="Yang Y."/>
            <person name="Kang H."/>
            <person name="Li M."/>
            <person name="Liang H."/>
            <person name="Ren X."/>
            <person name="Shi Z."/>
            <person name="Wen M."/>
            <person name="Jian M."/>
            <person name="Yang H."/>
            <person name="Zhang G."/>
            <person name="Yang Z."/>
            <person name="Chen R."/>
            <person name="Liu S."/>
            <person name="Li J."/>
            <person name="Ma L."/>
            <person name="Liu H."/>
            <person name="Zhou Y."/>
            <person name="Zhao J."/>
            <person name="Fang X."/>
            <person name="Li G."/>
            <person name="Fang L."/>
            <person name="Li Y."/>
            <person name="Liu D."/>
            <person name="Zheng H."/>
            <person name="Zhang Y."/>
            <person name="Qin N."/>
            <person name="Li Z."/>
            <person name="Yang G."/>
            <person name="Yang S."/>
            <person name="Bolund L."/>
            <person name="Kristiansen K."/>
            <person name="Zheng H."/>
            <person name="Li S."/>
            <person name="Zhang X."/>
            <person name="Yang H."/>
            <person name="Wang J."/>
            <person name="Sun R."/>
            <person name="Zhang B."/>
            <person name="Jiang S."/>
            <person name="Wang J."/>
            <person name="Du Y."/>
            <person name="Li S."/>
        </authorList>
    </citation>
    <scope>NUCLEOTIDE SEQUENCE [LARGE SCALE GENOMIC DNA]</scope>
    <source>
        <strain evidence="8">cv. 9930</strain>
    </source>
</reference>
<protein>
    <submittedName>
        <fullName evidence="7">Uncharacterized protein</fullName>
    </submittedName>
</protein>
<dbReference type="Proteomes" id="UP000029981">
    <property type="component" value="Chromosome 7"/>
</dbReference>
<proteinExistence type="inferred from homology"/>
<keyword evidence="8" id="KW-1185">Reference proteome</keyword>
<keyword evidence="5" id="KW-0539">Nucleus</keyword>
<gene>
    <name evidence="7" type="ORF">Csa_7G405920</name>
</gene>
<dbReference type="InterPro" id="IPR006447">
    <property type="entry name" value="Myb_dom_plants"/>
</dbReference>
<evidence type="ECO:0000313" key="8">
    <source>
        <dbReference type="Proteomes" id="UP000029981"/>
    </source>
</evidence>
<dbReference type="SUPFAM" id="SSF46689">
    <property type="entry name" value="Homeodomain-like"/>
    <property type="match status" value="1"/>
</dbReference>
<reference evidence="7 8" key="2">
    <citation type="journal article" date="2009" name="PLoS ONE">
        <title>An integrated genetic and cytogenetic map of the cucumber genome.</title>
        <authorList>
            <person name="Ren Y."/>
            <person name="Zhang Z."/>
            <person name="Liu J."/>
            <person name="Staub J.E."/>
            <person name="Han Y."/>
            <person name="Cheng Z."/>
            <person name="Li X."/>
            <person name="Lu J."/>
            <person name="Miao H."/>
            <person name="Kang H."/>
            <person name="Xie B."/>
            <person name="Gu X."/>
            <person name="Wang X."/>
            <person name="Du Y."/>
            <person name="Jin W."/>
            <person name="Huang S."/>
        </authorList>
    </citation>
    <scope>NUCLEOTIDE SEQUENCE [LARGE SCALE GENOMIC DNA]</scope>
    <source>
        <strain evidence="8">cv. 9930</strain>
    </source>
</reference>
<dbReference type="PANTHER" id="PTHR23143">
    <property type="entry name" value="TRICHOHYALIN-RELATED"/>
    <property type="match status" value="1"/>
</dbReference>
<dbReference type="Gene3D" id="6.10.250.2200">
    <property type="match status" value="3"/>
</dbReference>
<dbReference type="InterPro" id="IPR026737">
    <property type="entry name" value="GOLGA6L"/>
</dbReference>
<dbReference type="Gramene" id="KGN44986">
    <property type="protein sequence ID" value="KGN44986"/>
    <property type="gene ID" value="Csa_7G405920"/>
</dbReference>
<comment type="subcellular location">
    <subcellularLocation>
        <location evidence="1">Nucleus</location>
    </subcellularLocation>
</comment>
<name>A0A0A0KB26_CUCSA</name>
<evidence type="ECO:0000256" key="1">
    <source>
        <dbReference type="ARBA" id="ARBA00004123"/>
    </source>
</evidence>
<keyword evidence="3" id="KW-0805">Transcription regulation</keyword>
<dbReference type="AlphaFoldDB" id="A0A0A0KB26"/>
<dbReference type="EMBL" id="CM002928">
    <property type="protein sequence ID" value="KGN44986.1"/>
    <property type="molecule type" value="Genomic_DNA"/>
</dbReference>
<dbReference type="GO" id="GO:0003677">
    <property type="term" value="F:DNA binding"/>
    <property type="evidence" value="ECO:0007669"/>
    <property type="project" value="InterPro"/>
</dbReference>
<evidence type="ECO:0000313" key="7">
    <source>
        <dbReference type="EMBL" id="KGN44986.1"/>
    </source>
</evidence>
<accession>A0A0A0KB26</accession>
<dbReference type="NCBIfam" id="TIGR01557">
    <property type="entry name" value="myb_SHAQKYF"/>
    <property type="match status" value="1"/>
</dbReference>
<evidence type="ECO:0000256" key="3">
    <source>
        <dbReference type="ARBA" id="ARBA00023015"/>
    </source>
</evidence>
<dbReference type="Gene3D" id="1.10.10.60">
    <property type="entry name" value="Homeodomain-like"/>
    <property type="match status" value="1"/>
</dbReference>
<dbReference type="InterPro" id="IPR009057">
    <property type="entry name" value="Homeodomain-like_sf"/>
</dbReference>
<evidence type="ECO:0000256" key="6">
    <source>
        <dbReference type="SAM" id="MobiDB-lite"/>
    </source>
</evidence>
<evidence type="ECO:0000256" key="4">
    <source>
        <dbReference type="ARBA" id="ARBA00023163"/>
    </source>
</evidence>
<evidence type="ECO:0000256" key="2">
    <source>
        <dbReference type="ARBA" id="ARBA00008368"/>
    </source>
</evidence>
<evidence type="ECO:0000256" key="5">
    <source>
        <dbReference type="ARBA" id="ARBA00023242"/>
    </source>
</evidence>
<feature type="region of interest" description="Disordered" evidence="6">
    <location>
        <begin position="39"/>
        <end position="75"/>
    </location>
</feature>
<sequence length="638" mass="75776">MSDDLNNQPCTSPHHFWLTDMPVNNRSLGREENSAVPTASINIGEFGESSTGELGGRSVAESGDQNNSFDADEPLQRQEIFPRRTRFIWTDEYHRIFVEAVDRLTLQRAVPRKILEYMINCGVQNITRAIVASHLQGFYPVAIHLSLFSFLPWMCPVLGNITPLFIPNSGRQHSLVYVPLLYFFVFHVPDGYIHFDPSTAKSQTLFHFSWLVWYGKLWEKVYYNPHVVRSSEVFPLHGRPCAKYRLNLKKGNLETDKALTVHSQSISFNTARRRNQGKNMRNQGENLRSQEENLRNQEGNMRYQEGNMRYQEGNMRYQEGNMRYQEGNMRYQEGNMRYQEGNMRYQEGNMRYQEGNMRYQEGNMRYQEGNMRYQEGNMRYQEGNMRYQEGNMRYQEGNMRYQEGNMRYQEGNMRYQEGNMRYQEGNMRYQEGNMRYQEGNMRYQEGNMRYQEGNMRYQEGNMRYQEGNMRYQEGNMRYQEGNMRYQEGNMRYQEGNLRYQEGNMRNQASQEDRFVHQMTRQQRWPLFESLSRPGLTQDNIILPQFFQKNEPNHLQNLPNQFPGYVDGNNNYNVIPSPNPTRYADGNNNIDVIASDHLINDGLSHHVSNNDPHHLKMWGDQPVPYQEYNDDIMNIKHKL</sequence>
<dbReference type="STRING" id="3659.A0A0A0KB26"/>